<evidence type="ECO:0000313" key="5">
    <source>
        <dbReference type="Proteomes" id="UP001522662"/>
    </source>
</evidence>
<keyword evidence="4" id="KW-0808">Transferase</keyword>
<comment type="similarity">
    <text evidence="1">Belongs to the bacterial sugar transferase family.</text>
</comment>
<comment type="caution">
    <text evidence="4">The sequence shown here is derived from an EMBL/GenBank/DDBJ whole genome shotgun (WGS) entry which is preliminary data.</text>
</comment>
<reference evidence="4 5" key="1">
    <citation type="submission" date="2022-03" db="EMBL/GenBank/DDBJ databases">
        <title>Rhizobium SSM4.3 sp. nov., isolated from Sediment (Gouqi Island).</title>
        <authorList>
            <person name="Chen G."/>
        </authorList>
    </citation>
    <scope>NUCLEOTIDE SEQUENCE [LARGE SCALE GENOMIC DNA]</scope>
    <source>
        <strain evidence="4 5">SSM4.3</strain>
        <plasmid evidence="4">unnamed</plasmid>
    </source>
</reference>
<feature type="domain" description="Bacterial sugar transferase" evidence="3">
    <location>
        <begin position="4"/>
        <end position="181"/>
    </location>
</feature>
<evidence type="ECO:0000313" key="4">
    <source>
        <dbReference type="EMBL" id="MCJ8238719.1"/>
    </source>
</evidence>
<geneLocation type="plasmid" evidence="4">
    <name>unnamed</name>
</geneLocation>
<evidence type="ECO:0000259" key="3">
    <source>
        <dbReference type="Pfam" id="PF02397"/>
    </source>
</evidence>
<sequence>MLLKRACDVAGVLLALVVFAVPMAIVALAVRATSKGPALYWSQRVGRDNRLFSMPKFRTMLTDTPVVATHLLGDAKKHLTPIGSFLRKTSLDELPQLWCILKGDMSFVGPRPALFNQDDLIAARTARNVHSLLPGLTGWAQVNGRDELAIPEKVALDAEYLRRRSFLFDLRILGLTAIKVLGAAGVQH</sequence>
<keyword evidence="5" id="KW-1185">Reference proteome</keyword>
<keyword evidence="2" id="KW-0270">Exopolysaccharide synthesis</keyword>
<dbReference type="EMBL" id="JALAYX010000002">
    <property type="protein sequence ID" value="MCJ8238719.1"/>
    <property type="molecule type" value="Genomic_DNA"/>
</dbReference>
<evidence type="ECO:0000256" key="1">
    <source>
        <dbReference type="ARBA" id="ARBA00006464"/>
    </source>
</evidence>
<dbReference type="InterPro" id="IPR003362">
    <property type="entry name" value="Bact_transf"/>
</dbReference>
<dbReference type="GO" id="GO:0016740">
    <property type="term" value="F:transferase activity"/>
    <property type="evidence" value="ECO:0007669"/>
    <property type="project" value="UniProtKB-KW"/>
</dbReference>
<proteinExistence type="inferred from homology"/>
<dbReference type="RefSeq" id="WP_245136646.1">
    <property type="nucleotide sequence ID" value="NZ_CP128477.1"/>
</dbReference>
<keyword evidence="4" id="KW-0614">Plasmid</keyword>
<gene>
    <name evidence="4" type="ORF">MKJ03_10285</name>
</gene>
<dbReference type="PANTHER" id="PTHR30576">
    <property type="entry name" value="COLANIC BIOSYNTHESIS UDP-GLUCOSE LIPID CARRIER TRANSFERASE"/>
    <property type="match status" value="1"/>
</dbReference>
<protein>
    <submittedName>
        <fullName evidence="4">Sugar transferase</fullName>
    </submittedName>
</protein>
<evidence type="ECO:0000256" key="2">
    <source>
        <dbReference type="ARBA" id="ARBA00023169"/>
    </source>
</evidence>
<name>A0ABT0CZY2_9HYPH</name>
<organism evidence="4 5">
    <name type="scientific">Peteryoungia algae</name>
    <dbReference type="NCBI Taxonomy" id="2919917"/>
    <lineage>
        <taxon>Bacteria</taxon>
        <taxon>Pseudomonadati</taxon>
        <taxon>Pseudomonadota</taxon>
        <taxon>Alphaproteobacteria</taxon>
        <taxon>Hyphomicrobiales</taxon>
        <taxon>Rhizobiaceae</taxon>
        <taxon>Peteryoungia</taxon>
    </lineage>
</organism>
<dbReference type="Pfam" id="PF02397">
    <property type="entry name" value="Bac_transf"/>
    <property type="match status" value="1"/>
</dbReference>
<accession>A0ABT0CZY2</accession>
<dbReference type="Proteomes" id="UP001522662">
    <property type="component" value="Unassembled WGS sequence"/>
</dbReference>
<dbReference type="PANTHER" id="PTHR30576:SF10">
    <property type="entry name" value="SLL5057 PROTEIN"/>
    <property type="match status" value="1"/>
</dbReference>